<dbReference type="SUPFAM" id="SSF52540">
    <property type="entry name" value="P-loop containing nucleoside triphosphate hydrolases"/>
    <property type="match status" value="1"/>
</dbReference>
<dbReference type="Gene3D" id="3.40.50.300">
    <property type="entry name" value="P-loop containing nucleotide triphosphate hydrolases"/>
    <property type="match status" value="1"/>
</dbReference>
<name>A0A9D1GKS5_9FIRM</name>
<dbReference type="Gene3D" id="3.30.450.90">
    <property type="match status" value="1"/>
</dbReference>
<proteinExistence type="inferred from homology"/>
<evidence type="ECO:0000259" key="4">
    <source>
        <dbReference type="Pfam" id="PF00437"/>
    </source>
</evidence>
<evidence type="ECO:0000313" key="6">
    <source>
        <dbReference type="Proteomes" id="UP000886860"/>
    </source>
</evidence>
<dbReference type="PANTHER" id="PTHR30258:SF3">
    <property type="entry name" value="SLL1921 PROTEIN"/>
    <property type="match status" value="1"/>
</dbReference>
<reference evidence="5" key="2">
    <citation type="journal article" date="2021" name="PeerJ">
        <title>Extensive microbial diversity within the chicken gut microbiome revealed by metagenomics and culture.</title>
        <authorList>
            <person name="Gilroy R."/>
            <person name="Ravi A."/>
            <person name="Getino M."/>
            <person name="Pursley I."/>
            <person name="Horton D.L."/>
            <person name="Alikhan N.F."/>
            <person name="Baker D."/>
            <person name="Gharbi K."/>
            <person name="Hall N."/>
            <person name="Watson M."/>
            <person name="Adriaenssens E.M."/>
            <person name="Foster-Nyarko E."/>
            <person name="Jarju S."/>
            <person name="Secka A."/>
            <person name="Antonio M."/>
            <person name="Oren A."/>
            <person name="Chaudhuri R.R."/>
            <person name="La Ragione R."/>
            <person name="Hildebrand F."/>
            <person name="Pallen M.J."/>
        </authorList>
    </citation>
    <scope>NUCLEOTIDE SEQUENCE</scope>
    <source>
        <strain evidence="5">CHK123-3438</strain>
    </source>
</reference>
<evidence type="ECO:0000313" key="5">
    <source>
        <dbReference type="EMBL" id="HIT42696.1"/>
    </source>
</evidence>
<dbReference type="PANTHER" id="PTHR30258">
    <property type="entry name" value="TYPE II SECRETION SYSTEM PROTEIN GSPE-RELATED"/>
    <property type="match status" value="1"/>
</dbReference>
<sequence>MNGRKNRDMISQKRKIGTIRRLGGGAFSQENGEGKAVQLVEKMIAYARKSHASDIHIEPFDDMVRIRMRMDGSLTEYARLEKGLHPAVTARVKILAGMDIAEHRIPQDGHFQIELEGCLINMRVSAVPTVFGEKVVIRLLTSENTIDHADTFGMEEQNYQVIRHLLDAPNGLLYLTGPTGSGKTTTLYMILEFLAGRPVNIATIEDPVEKYLPGVCQCQVNYPAGFGFETGLRALLRQDPDIIMVGETRDRETAAISMRAAITGHLVLSTLHTNDAVAAIPRLRDIGMESYQIAGALLGIAAQRLLRKLCPFCAREEETTKEERRILGAGTVKIRRPVGCPRCSDTGYRGRTAIHQILPMDRNLRAMISRDAGEEEIRKYAEEELGMPSLKEQAAKLVREGITSFEEYRNAVYHE</sequence>
<feature type="domain" description="Bacterial type II secretion system protein E" evidence="4">
    <location>
        <begin position="30"/>
        <end position="408"/>
    </location>
</feature>
<dbReference type="AlphaFoldDB" id="A0A9D1GKS5"/>
<protein>
    <submittedName>
        <fullName evidence="5">Type II/IV secretion system protein</fullName>
    </submittedName>
</protein>
<evidence type="ECO:0000256" key="2">
    <source>
        <dbReference type="ARBA" id="ARBA00022741"/>
    </source>
</evidence>
<dbReference type="Pfam" id="PF00437">
    <property type="entry name" value="T2SSE"/>
    <property type="match status" value="1"/>
</dbReference>
<dbReference type="GO" id="GO:0005886">
    <property type="term" value="C:plasma membrane"/>
    <property type="evidence" value="ECO:0007669"/>
    <property type="project" value="TreeGrafter"/>
</dbReference>
<dbReference type="GO" id="GO:0016887">
    <property type="term" value="F:ATP hydrolysis activity"/>
    <property type="evidence" value="ECO:0007669"/>
    <property type="project" value="TreeGrafter"/>
</dbReference>
<evidence type="ECO:0000256" key="3">
    <source>
        <dbReference type="ARBA" id="ARBA00022840"/>
    </source>
</evidence>
<accession>A0A9D1GKS5</accession>
<reference evidence="5" key="1">
    <citation type="submission" date="2020-10" db="EMBL/GenBank/DDBJ databases">
        <authorList>
            <person name="Gilroy R."/>
        </authorList>
    </citation>
    <scope>NUCLEOTIDE SEQUENCE</scope>
    <source>
        <strain evidence="5">CHK123-3438</strain>
    </source>
</reference>
<comment type="similarity">
    <text evidence="1">Belongs to the GSP E family.</text>
</comment>
<keyword evidence="2" id="KW-0547">Nucleotide-binding</keyword>
<dbReference type="Proteomes" id="UP000886860">
    <property type="component" value="Unassembled WGS sequence"/>
</dbReference>
<dbReference type="InterPro" id="IPR001482">
    <property type="entry name" value="T2SS/T4SS_dom"/>
</dbReference>
<dbReference type="CDD" id="cd01129">
    <property type="entry name" value="PulE-GspE-like"/>
    <property type="match status" value="1"/>
</dbReference>
<organism evidence="5 6">
    <name type="scientific">Candidatus Caccovicinus merdipullorum</name>
    <dbReference type="NCBI Taxonomy" id="2840724"/>
    <lineage>
        <taxon>Bacteria</taxon>
        <taxon>Bacillati</taxon>
        <taxon>Bacillota</taxon>
        <taxon>Clostridia</taxon>
        <taxon>Eubacteriales</taxon>
        <taxon>Candidatus Caccovicinus</taxon>
    </lineage>
</organism>
<keyword evidence="3" id="KW-0067">ATP-binding</keyword>
<comment type="caution">
    <text evidence="5">The sequence shown here is derived from an EMBL/GenBank/DDBJ whole genome shotgun (WGS) entry which is preliminary data.</text>
</comment>
<gene>
    <name evidence="5" type="ORF">IAB60_11490</name>
</gene>
<dbReference type="InterPro" id="IPR027417">
    <property type="entry name" value="P-loop_NTPase"/>
</dbReference>
<dbReference type="GO" id="GO:0005524">
    <property type="term" value="F:ATP binding"/>
    <property type="evidence" value="ECO:0007669"/>
    <property type="project" value="UniProtKB-KW"/>
</dbReference>
<dbReference type="EMBL" id="DVKS01000190">
    <property type="protein sequence ID" value="HIT42696.1"/>
    <property type="molecule type" value="Genomic_DNA"/>
</dbReference>
<evidence type="ECO:0000256" key="1">
    <source>
        <dbReference type="ARBA" id="ARBA00006611"/>
    </source>
</evidence>